<evidence type="ECO:0000259" key="9">
    <source>
        <dbReference type="Pfam" id="PF16916"/>
    </source>
</evidence>
<keyword evidence="6 7" id="KW-0472">Membrane</keyword>
<dbReference type="PANTHER" id="PTHR43840:SF15">
    <property type="entry name" value="MITOCHONDRIAL METAL TRANSPORTER 1-RELATED"/>
    <property type="match status" value="1"/>
</dbReference>
<dbReference type="InterPro" id="IPR002524">
    <property type="entry name" value="Cation_efflux"/>
</dbReference>
<feature type="transmembrane region" description="Helical" evidence="7">
    <location>
        <begin position="150"/>
        <end position="166"/>
    </location>
</feature>
<evidence type="ECO:0000256" key="7">
    <source>
        <dbReference type="SAM" id="Phobius"/>
    </source>
</evidence>
<evidence type="ECO:0000256" key="3">
    <source>
        <dbReference type="ARBA" id="ARBA00022448"/>
    </source>
</evidence>
<comment type="caution">
    <text evidence="10">The sequence shown here is derived from an EMBL/GenBank/DDBJ whole genome shotgun (WGS) entry which is preliminary data.</text>
</comment>
<comment type="similarity">
    <text evidence="2">Belongs to the cation diffusion facilitator (CDF) transporter (TC 2.A.4) family.</text>
</comment>
<feature type="domain" description="Cation efflux protein transmembrane" evidence="8">
    <location>
        <begin position="5"/>
        <end position="201"/>
    </location>
</feature>
<dbReference type="InterPro" id="IPR050291">
    <property type="entry name" value="CDF_Transporter"/>
</dbReference>
<dbReference type="InterPro" id="IPR027469">
    <property type="entry name" value="Cation_efflux_TMD_sf"/>
</dbReference>
<protein>
    <submittedName>
        <fullName evidence="10">Uncharacterized protein</fullName>
    </submittedName>
</protein>
<feature type="transmembrane region" description="Helical" evidence="7">
    <location>
        <begin position="172"/>
        <end position="193"/>
    </location>
</feature>
<evidence type="ECO:0000256" key="5">
    <source>
        <dbReference type="ARBA" id="ARBA00022989"/>
    </source>
</evidence>
<sequence length="286" mass="30521">TSVTWLGLAINAVLATGKMLTGWLCYSQAIFADGLHSLSDCVTDVAVLAGIRIADRPADEQHPYGHRRAITLVTAVLGLGLLAAACLIGYRAMRTMAVRTPVPIRVALPLALAIASVLIKELLYRLTARVGRRTGDTSVMANAWHHRTDAFSSIAAAAGLTAVAVGGEKWHFMDHATAIVLASFLILVGVRILRLAAEEIMDRAPDQTMLDEIARAVAATDGVLSFHAIRARSVGDKVEMDVHVQVDPESTVRTGHAIASDVRNAVQQCCPDVVTVIVHIEPTEAD</sequence>
<dbReference type="FunFam" id="1.20.1510.10:FF:000006">
    <property type="entry name" value="Divalent cation efflux transporter"/>
    <property type="match status" value="1"/>
</dbReference>
<feature type="transmembrane region" description="Helical" evidence="7">
    <location>
        <begin position="102"/>
        <end position="123"/>
    </location>
</feature>
<reference evidence="10" key="1">
    <citation type="journal article" date="2015" name="Nature">
        <title>Complex archaea that bridge the gap between prokaryotes and eukaryotes.</title>
        <authorList>
            <person name="Spang A."/>
            <person name="Saw J.H."/>
            <person name="Jorgensen S.L."/>
            <person name="Zaremba-Niedzwiedzka K."/>
            <person name="Martijn J."/>
            <person name="Lind A.E."/>
            <person name="van Eijk R."/>
            <person name="Schleper C."/>
            <person name="Guy L."/>
            <person name="Ettema T.J."/>
        </authorList>
    </citation>
    <scope>NUCLEOTIDE SEQUENCE</scope>
</reference>
<dbReference type="SUPFAM" id="SSF160240">
    <property type="entry name" value="Cation efflux protein cytoplasmic domain-like"/>
    <property type="match status" value="1"/>
</dbReference>
<accession>A0A0F8ZRP0</accession>
<dbReference type="Gene3D" id="3.30.70.1350">
    <property type="entry name" value="Cation efflux protein, cytoplasmic domain"/>
    <property type="match status" value="1"/>
</dbReference>
<dbReference type="Pfam" id="PF16916">
    <property type="entry name" value="ZT_dimer"/>
    <property type="match status" value="1"/>
</dbReference>
<keyword evidence="3" id="KW-0813">Transport</keyword>
<keyword evidence="5 7" id="KW-1133">Transmembrane helix</keyword>
<evidence type="ECO:0000256" key="4">
    <source>
        <dbReference type="ARBA" id="ARBA00022692"/>
    </source>
</evidence>
<dbReference type="InterPro" id="IPR027470">
    <property type="entry name" value="Cation_efflux_CTD"/>
</dbReference>
<organism evidence="10">
    <name type="scientific">marine sediment metagenome</name>
    <dbReference type="NCBI Taxonomy" id="412755"/>
    <lineage>
        <taxon>unclassified sequences</taxon>
        <taxon>metagenomes</taxon>
        <taxon>ecological metagenomes</taxon>
    </lineage>
</organism>
<dbReference type="SUPFAM" id="SSF161111">
    <property type="entry name" value="Cation efflux protein transmembrane domain-like"/>
    <property type="match status" value="1"/>
</dbReference>
<feature type="non-terminal residue" evidence="10">
    <location>
        <position position="1"/>
    </location>
</feature>
<comment type="subcellular location">
    <subcellularLocation>
        <location evidence="1">Membrane</location>
        <topology evidence="1">Multi-pass membrane protein</topology>
    </subcellularLocation>
</comment>
<dbReference type="Gene3D" id="1.20.1510.10">
    <property type="entry name" value="Cation efflux protein transmembrane domain"/>
    <property type="match status" value="1"/>
</dbReference>
<dbReference type="NCBIfam" id="TIGR01297">
    <property type="entry name" value="CDF"/>
    <property type="match status" value="1"/>
</dbReference>
<gene>
    <name evidence="10" type="ORF">LCGC14_2662370</name>
</gene>
<dbReference type="GO" id="GO:0008324">
    <property type="term" value="F:monoatomic cation transmembrane transporter activity"/>
    <property type="evidence" value="ECO:0007669"/>
    <property type="project" value="InterPro"/>
</dbReference>
<dbReference type="InterPro" id="IPR058533">
    <property type="entry name" value="Cation_efflux_TM"/>
</dbReference>
<evidence type="ECO:0000256" key="1">
    <source>
        <dbReference type="ARBA" id="ARBA00004141"/>
    </source>
</evidence>
<evidence type="ECO:0000313" key="10">
    <source>
        <dbReference type="EMBL" id="KKK96478.1"/>
    </source>
</evidence>
<dbReference type="PANTHER" id="PTHR43840">
    <property type="entry name" value="MITOCHONDRIAL METAL TRANSPORTER 1-RELATED"/>
    <property type="match status" value="1"/>
</dbReference>
<evidence type="ECO:0000256" key="2">
    <source>
        <dbReference type="ARBA" id="ARBA00008114"/>
    </source>
</evidence>
<proteinExistence type="inferred from homology"/>
<dbReference type="EMBL" id="LAZR01046467">
    <property type="protein sequence ID" value="KKK96478.1"/>
    <property type="molecule type" value="Genomic_DNA"/>
</dbReference>
<feature type="domain" description="Cation efflux protein cytoplasmic" evidence="9">
    <location>
        <begin position="205"/>
        <end position="282"/>
    </location>
</feature>
<dbReference type="Pfam" id="PF01545">
    <property type="entry name" value="Cation_efflux"/>
    <property type="match status" value="1"/>
</dbReference>
<evidence type="ECO:0000259" key="8">
    <source>
        <dbReference type="Pfam" id="PF01545"/>
    </source>
</evidence>
<dbReference type="GO" id="GO:0016020">
    <property type="term" value="C:membrane"/>
    <property type="evidence" value="ECO:0007669"/>
    <property type="project" value="UniProtKB-SubCell"/>
</dbReference>
<keyword evidence="4 7" id="KW-0812">Transmembrane</keyword>
<feature type="transmembrane region" description="Helical" evidence="7">
    <location>
        <begin position="69"/>
        <end position="90"/>
    </location>
</feature>
<dbReference type="InterPro" id="IPR036837">
    <property type="entry name" value="Cation_efflux_CTD_sf"/>
</dbReference>
<evidence type="ECO:0000256" key="6">
    <source>
        <dbReference type="ARBA" id="ARBA00023136"/>
    </source>
</evidence>
<dbReference type="AlphaFoldDB" id="A0A0F8ZRP0"/>
<name>A0A0F8ZRP0_9ZZZZ</name>